<comment type="caution">
    <text evidence="2">The sequence shown here is derived from an EMBL/GenBank/DDBJ whole genome shotgun (WGS) entry which is preliminary data.</text>
</comment>
<dbReference type="RefSeq" id="WP_349216032.1">
    <property type="nucleotide sequence ID" value="NZ_JBBMFA010000091.1"/>
</dbReference>
<feature type="transmembrane region" description="Helical" evidence="1">
    <location>
        <begin position="20"/>
        <end position="40"/>
    </location>
</feature>
<dbReference type="Proteomes" id="UP001477672">
    <property type="component" value="Unassembled WGS sequence"/>
</dbReference>
<evidence type="ECO:0000313" key="3">
    <source>
        <dbReference type="Proteomes" id="UP001477672"/>
    </source>
</evidence>
<keyword evidence="1" id="KW-0472">Membrane</keyword>
<name>A0ABV1GFA2_9FIRM</name>
<evidence type="ECO:0000256" key="1">
    <source>
        <dbReference type="SAM" id="Phobius"/>
    </source>
</evidence>
<keyword evidence="1" id="KW-1133">Transmembrane helix</keyword>
<reference evidence="2 3" key="1">
    <citation type="submission" date="2024-03" db="EMBL/GenBank/DDBJ databases">
        <title>Human intestinal bacterial collection.</title>
        <authorList>
            <person name="Pauvert C."/>
            <person name="Hitch T.C.A."/>
            <person name="Clavel T."/>
        </authorList>
    </citation>
    <scope>NUCLEOTIDE SEQUENCE [LARGE SCALE GENOMIC DNA]</scope>
    <source>
        <strain evidence="2 3">CLA-JM-H11</strain>
    </source>
</reference>
<evidence type="ECO:0000313" key="2">
    <source>
        <dbReference type="EMBL" id="MEQ2520525.1"/>
    </source>
</evidence>
<organism evidence="2 3">
    <name type="scientific">Ruthenibacterium intestinale</name>
    <dbReference type="NCBI Taxonomy" id="3133163"/>
    <lineage>
        <taxon>Bacteria</taxon>
        <taxon>Bacillati</taxon>
        <taxon>Bacillota</taxon>
        <taxon>Clostridia</taxon>
        <taxon>Eubacteriales</taxon>
        <taxon>Oscillospiraceae</taxon>
        <taxon>Ruthenibacterium</taxon>
    </lineage>
</organism>
<keyword evidence="3" id="KW-1185">Reference proteome</keyword>
<accession>A0ABV1GFA2</accession>
<protein>
    <submittedName>
        <fullName evidence="2">Uncharacterized protein</fullName>
    </submittedName>
</protein>
<proteinExistence type="predicted"/>
<sequence length="67" mass="7538">MVDIAILLTSNKMIPGSEFRAIPVFILFVCALLFQGEVFAKCPRARPFYQGVDGSLEQFDLGEENKR</sequence>
<gene>
    <name evidence="2" type="ORF">WMO24_08795</name>
</gene>
<dbReference type="EMBL" id="JBBMFA010000091">
    <property type="protein sequence ID" value="MEQ2520525.1"/>
    <property type="molecule type" value="Genomic_DNA"/>
</dbReference>
<keyword evidence="1" id="KW-0812">Transmembrane</keyword>